<comment type="caution">
    <text evidence="1">The sequence shown here is derived from an EMBL/GenBank/DDBJ whole genome shotgun (WGS) entry which is preliminary data.</text>
</comment>
<evidence type="ECO:0000313" key="1">
    <source>
        <dbReference type="EMBL" id="OMP13961.1"/>
    </source>
</evidence>
<accession>A0A1R3L3R1</accession>
<gene>
    <name evidence="1" type="ORF">COLO4_00546</name>
</gene>
<reference evidence="2" key="1">
    <citation type="submission" date="2013-09" db="EMBL/GenBank/DDBJ databases">
        <title>Corchorus olitorius genome sequencing.</title>
        <authorList>
            <person name="Alam M."/>
            <person name="Haque M.S."/>
            <person name="Islam M.S."/>
            <person name="Emdad E.M."/>
            <person name="Islam M.M."/>
            <person name="Ahmed B."/>
            <person name="Halim A."/>
            <person name="Hossen Q.M.M."/>
            <person name="Hossain M.Z."/>
            <person name="Ahmed R."/>
            <person name="Khan M.M."/>
            <person name="Islam R."/>
            <person name="Rashid M.M."/>
            <person name="Khan S.A."/>
            <person name="Rahman M.S."/>
            <person name="Alam M."/>
            <person name="Yahiya A.S."/>
            <person name="Khan M.S."/>
            <person name="Azam M.S."/>
            <person name="Haque T."/>
            <person name="Lashkar M.Z.H."/>
            <person name="Akhand A.I."/>
            <person name="Morshed G."/>
            <person name="Roy S."/>
            <person name="Uddin K.S."/>
            <person name="Rabeya T."/>
            <person name="Hossain A.S."/>
            <person name="Chowdhury A."/>
            <person name="Snigdha A.R."/>
            <person name="Mortoza M.S."/>
            <person name="Matin S.A."/>
            <person name="Hoque S.M.E."/>
            <person name="Islam M.K."/>
            <person name="Roy D.K."/>
            <person name="Haider R."/>
            <person name="Moosa M.M."/>
            <person name="Elias S.M."/>
            <person name="Hasan A.M."/>
            <person name="Jahan S."/>
            <person name="Shafiuddin M."/>
            <person name="Mahmood N."/>
            <person name="Shommy N.S."/>
        </authorList>
    </citation>
    <scope>NUCLEOTIDE SEQUENCE [LARGE SCALE GENOMIC DNA]</scope>
    <source>
        <strain evidence="2">cv. O-4</strain>
    </source>
</reference>
<dbReference type="AlphaFoldDB" id="A0A1R3L3R1"/>
<dbReference type="Proteomes" id="UP000187203">
    <property type="component" value="Unassembled WGS sequence"/>
</dbReference>
<sequence>MNLHVGTESTAADSAVLEPRLGQKVVEQLGAEGRWRGSGEARTQAAAGIGGEGELRHQQQAAVDVLEGKVHLALRVAEDPIVEQLVQELVGMLRGVAGFHRDQHQQAL</sequence>
<proteinExistence type="predicted"/>
<evidence type="ECO:0000313" key="2">
    <source>
        <dbReference type="Proteomes" id="UP000187203"/>
    </source>
</evidence>
<dbReference type="EMBL" id="AWUE01002688">
    <property type="protein sequence ID" value="OMP13961.1"/>
    <property type="molecule type" value="Genomic_DNA"/>
</dbReference>
<protein>
    <submittedName>
        <fullName evidence="1">Uncharacterized protein</fullName>
    </submittedName>
</protein>
<feature type="non-terminal residue" evidence="1">
    <location>
        <position position="108"/>
    </location>
</feature>
<organism evidence="1 2">
    <name type="scientific">Corchorus olitorius</name>
    <dbReference type="NCBI Taxonomy" id="93759"/>
    <lineage>
        <taxon>Eukaryota</taxon>
        <taxon>Viridiplantae</taxon>
        <taxon>Streptophyta</taxon>
        <taxon>Embryophyta</taxon>
        <taxon>Tracheophyta</taxon>
        <taxon>Spermatophyta</taxon>
        <taxon>Magnoliopsida</taxon>
        <taxon>eudicotyledons</taxon>
        <taxon>Gunneridae</taxon>
        <taxon>Pentapetalae</taxon>
        <taxon>rosids</taxon>
        <taxon>malvids</taxon>
        <taxon>Malvales</taxon>
        <taxon>Malvaceae</taxon>
        <taxon>Grewioideae</taxon>
        <taxon>Apeibeae</taxon>
        <taxon>Corchorus</taxon>
    </lineage>
</organism>
<keyword evidence="2" id="KW-1185">Reference proteome</keyword>
<name>A0A1R3L3R1_9ROSI</name>